<evidence type="ECO:0000313" key="1">
    <source>
        <dbReference type="EMBL" id="PWQ95044.1"/>
    </source>
</evidence>
<dbReference type="EMBL" id="QGKM01000051">
    <property type="protein sequence ID" value="PWQ95044.1"/>
    <property type="molecule type" value="Genomic_DNA"/>
</dbReference>
<dbReference type="AlphaFoldDB" id="A0A317C8X3"/>
<accession>A0A317C8X3</accession>
<evidence type="ECO:0000313" key="2">
    <source>
        <dbReference type="Proteomes" id="UP000245539"/>
    </source>
</evidence>
<organism evidence="1 2">
    <name type="scientific">Leucothrix pacifica</name>
    <dbReference type="NCBI Taxonomy" id="1247513"/>
    <lineage>
        <taxon>Bacteria</taxon>
        <taxon>Pseudomonadati</taxon>
        <taxon>Pseudomonadota</taxon>
        <taxon>Gammaproteobacteria</taxon>
        <taxon>Thiotrichales</taxon>
        <taxon>Thiotrichaceae</taxon>
        <taxon>Leucothrix</taxon>
    </lineage>
</organism>
<dbReference type="Proteomes" id="UP000245539">
    <property type="component" value="Unassembled WGS sequence"/>
</dbReference>
<name>A0A317C8X3_9GAMM</name>
<dbReference type="RefSeq" id="WP_109838647.1">
    <property type="nucleotide sequence ID" value="NZ_QGKM01000051.1"/>
</dbReference>
<gene>
    <name evidence="1" type="ORF">DKW60_15880</name>
</gene>
<keyword evidence="2" id="KW-1185">Reference proteome</keyword>
<reference evidence="1 2" key="1">
    <citation type="submission" date="2018-05" db="EMBL/GenBank/DDBJ databases">
        <title>Leucothrix arctica sp. nov., isolated from Arctic seawater.</title>
        <authorList>
            <person name="Choi A."/>
            <person name="Baek K."/>
        </authorList>
    </citation>
    <scope>NUCLEOTIDE SEQUENCE [LARGE SCALE GENOMIC DNA]</scope>
    <source>
        <strain evidence="1 2">JCM 18388</strain>
    </source>
</reference>
<protein>
    <submittedName>
        <fullName evidence="1">Uncharacterized protein</fullName>
    </submittedName>
</protein>
<sequence>MNAKAMTLNEIRRTGIELLTQNLGAVGMVRFLQQSDLGWGDYTKERQQWLGNPSLAEIADGIKAMRKNRPNKAN</sequence>
<comment type="caution">
    <text evidence="1">The sequence shown here is derived from an EMBL/GenBank/DDBJ whole genome shotgun (WGS) entry which is preliminary data.</text>
</comment>
<dbReference type="OrthoDB" id="123228at2"/>
<proteinExistence type="predicted"/>